<name>A0ABP7CM98_9ACTN</name>
<dbReference type="EMBL" id="BAAAZP010000138">
    <property type="protein sequence ID" value="GAA3693196.1"/>
    <property type="molecule type" value="Genomic_DNA"/>
</dbReference>
<reference evidence="2" key="1">
    <citation type="journal article" date="2019" name="Int. J. Syst. Evol. Microbiol.">
        <title>The Global Catalogue of Microorganisms (GCM) 10K type strain sequencing project: providing services to taxonomists for standard genome sequencing and annotation.</title>
        <authorList>
            <consortium name="The Broad Institute Genomics Platform"/>
            <consortium name="The Broad Institute Genome Sequencing Center for Infectious Disease"/>
            <person name="Wu L."/>
            <person name="Ma J."/>
        </authorList>
    </citation>
    <scope>NUCLEOTIDE SEQUENCE [LARGE SCALE GENOMIC DNA]</scope>
    <source>
        <strain evidence="2">JCM 16904</strain>
    </source>
</reference>
<dbReference type="Proteomes" id="UP001500902">
    <property type="component" value="Unassembled WGS sequence"/>
</dbReference>
<comment type="caution">
    <text evidence="1">The sequence shown here is derived from an EMBL/GenBank/DDBJ whole genome shotgun (WGS) entry which is preliminary data.</text>
</comment>
<protein>
    <submittedName>
        <fullName evidence="1">Uncharacterized protein</fullName>
    </submittedName>
</protein>
<accession>A0ABP7CM98</accession>
<dbReference type="RefSeq" id="WP_344887324.1">
    <property type="nucleotide sequence ID" value="NZ_BAAAZP010000138.1"/>
</dbReference>
<keyword evidence="2" id="KW-1185">Reference proteome</keyword>
<proteinExistence type="predicted"/>
<evidence type="ECO:0000313" key="1">
    <source>
        <dbReference type="EMBL" id="GAA3693196.1"/>
    </source>
</evidence>
<dbReference type="SUPFAM" id="SSF56770">
    <property type="entry name" value="HydA/Nqo6-like"/>
    <property type="match status" value="1"/>
</dbReference>
<sequence>MGVRGWLLRRAALRPRVLVAACPYGTRARLLVEAEVAARGWAFALSPAQAGVLAVCGTPGDELSEAVRVVWGELPEPRALVSAAPDASAEEVALALDGAVETLAEGGGGGFERAAYGEVAMAGRGPDRDGLKLDRLHVPLGPVLVDWPAGLVVETVLQGDVIQEAAVRAVSAGETGAAFWPPTSCAGAGAGRWAARHLDGLTRLLGVAGWLGAALEARRLRDLLLAGGGGREVAGDCERLARRVRGSRVLRWMLRGLGTVGHGTGVPGWMRGDVLDRAYRWADAGARAVGGPAGDGCAPGTEAAVALSLLPELLTGTELAVARLIVASLDPDLERLPARQATDG</sequence>
<gene>
    <name evidence="1" type="ORF">GCM10022224_068440</name>
</gene>
<evidence type="ECO:0000313" key="2">
    <source>
        <dbReference type="Proteomes" id="UP001500902"/>
    </source>
</evidence>
<organism evidence="1 2">
    <name type="scientific">Nonomuraea antimicrobica</name>
    <dbReference type="NCBI Taxonomy" id="561173"/>
    <lineage>
        <taxon>Bacteria</taxon>
        <taxon>Bacillati</taxon>
        <taxon>Actinomycetota</taxon>
        <taxon>Actinomycetes</taxon>
        <taxon>Streptosporangiales</taxon>
        <taxon>Streptosporangiaceae</taxon>
        <taxon>Nonomuraea</taxon>
    </lineage>
</organism>